<dbReference type="CDD" id="cd10959">
    <property type="entry name" value="CE4_NodB_like_3"/>
    <property type="match status" value="1"/>
</dbReference>
<name>A0A2W2E6U9_9ACTN</name>
<dbReference type="OrthoDB" id="3864432at2"/>
<sequence>MVIARADMRGTVVGTAAVAALGLAAQALPAATARASIRRRLWPDLSGLGSPTRIALTFDDGPDRRSTPLFLRLLERAQIRATFFLLGCMLDRDPGLGRELTAAGHEVAVHGWTHRNLLWRSPAGTYNDIARARDRIAAVTGHPPVWYRPPYGVLTTPAVLACRRLGLTPRLWTAWGRDWEASRPPESIWRTMVKDLAGGGTVLLHDSDCVATPGAWRGTLATLPYLIEWARDRDLTIGTLGAHHQVSDAGP</sequence>
<proteinExistence type="predicted"/>
<dbReference type="GO" id="GO:0005975">
    <property type="term" value="P:carbohydrate metabolic process"/>
    <property type="evidence" value="ECO:0007669"/>
    <property type="project" value="InterPro"/>
</dbReference>
<comment type="caution">
    <text evidence="2">The sequence shown here is derived from an EMBL/GenBank/DDBJ whole genome shotgun (WGS) entry which is preliminary data.</text>
</comment>
<dbReference type="Proteomes" id="UP000248924">
    <property type="component" value="Unassembled WGS sequence"/>
</dbReference>
<evidence type="ECO:0000259" key="1">
    <source>
        <dbReference type="PROSITE" id="PS51677"/>
    </source>
</evidence>
<dbReference type="InterPro" id="IPR050248">
    <property type="entry name" value="Polysacc_deacetylase_ArnD"/>
</dbReference>
<dbReference type="AlphaFoldDB" id="A0A2W2E6U9"/>
<dbReference type="PANTHER" id="PTHR10587:SF137">
    <property type="entry name" value="4-DEOXY-4-FORMAMIDO-L-ARABINOSE-PHOSPHOUNDECAPRENOL DEFORMYLASE ARND-RELATED"/>
    <property type="match status" value="1"/>
</dbReference>
<dbReference type="Gene3D" id="3.20.20.370">
    <property type="entry name" value="Glycoside hydrolase/deacetylase"/>
    <property type="match status" value="1"/>
</dbReference>
<dbReference type="InterPro" id="IPR011330">
    <property type="entry name" value="Glyco_hydro/deAcase_b/a-brl"/>
</dbReference>
<evidence type="ECO:0000313" key="3">
    <source>
        <dbReference type="Proteomes" id="UP000248924"/>
    </source>
</evidence>
<evidence type="ECO:0000313" key="2">
    <source>
        <dbReference type="EMBL" id="PZG20026.1"/>
    </source>
</evidence>
<feature type="domain" description="NodB homology" evidence="1">
    <location>
        <begin position="52"/>
        <end position="238"/>
    </location>
</feature>
<dbReference type="GO" id="GO:0016810">
    <property type="term" value="F:hydrolase activity, acting on carbon-nitrogen (but not peptide) bonds"/>
    <property type="evidence" value="ECO:0007669"/>
    <property type="project" value="InterPro"/>
</dbReference>
<dbReference type="PROSITE" id="PS51677">
    <property type="entry name" value="NODB"/>
    <property type="match status" value="1"/>
</dbReference>
<dbReference type="InterPro" id="IPR002509">
    <property type="entry name" value="NODB_dom"/>
</dbReference>
<organism evidence="2 3">
    <name type="scientific">Micromonospora craterilacus</name>
    <dbReference type="NCBI Taxonomy" id="1655439"/>
    <lineage>
        <taxon>Bacteria</taxon>
        <taxon>Bacillati</taxon>
        <taxon>Actinomycetota</taxon>
        <taxon>Actinomycetes</taxon>
        <taxon>Micromonosporales</taxon>
        <taxon>Micromonosporaceae</taxon>
        <taxon>Micromonospora</taxon>
    </lineage>
</organism>
<accession>A0A2W2E6U9</accession>
<dbReference type="SUPFAM" id="SSF88713">
    <property type="entry name" value="Glycoside hydrolase/deacetylase"/>
    <property type="match status" value="1"/>
</dbReference>
<reference evidence="2 3" key="1">
    <citation type="submission" date="2018-01" db="EMBL/GenBank/DDBJ databases">
        <title>Draft genome sequence of Jishengella sp. NA12.</title>
        <authorList>
            <person name="Sahin N."/>
            <person name="Ay H."/>
            <person name="Saygin H."/>
        </authorList>
    </citation>
    <scope>NUCLEOTIDE SEQUENCE [LARGE SCALE GENOMIC DNA]</scope>
    <source>
        <strain evidence="2 3">NA12</strain>
    </source>
</reference>
<dbReference type="PANTHER" id="PTHR10587">
    <property type="entry name" value="GLYCOSYL TRANSFERASE-RELATED"/>
    <property type="match status" value="1"/>
</dbReference>
<protein>
    <submittedName>
        <fullName evidence="2">Polysaccharide deacetylase family protein</fullName>
    </submittedName>
</protein>
<keyword evidence="3" id="KW-1185">Reference proteome</keyword>
<dbReference type="EMBL" id="POTY01000047">
    <property type="protein sequence ID" value="PZG20026.1"/>
    <property type="molecule type" value="Genomic_DNA"/>
</dbReference>
<dbReference type="Pfam" id="PF01522">
    <property type="entry name" value="Polysacc_deac_1"/>
    <property type="match status" value="1"/>
</dbReference>
<gene>
    <name evidence="2" type="ORF">C1I95_10325</name>
</gene>